<evidence type="ECO:0000313" key="8">
    <source>
        <dbReference type="Proteomes" id="UP000610960"/>
    </source>
</evidence>
<dbReference type="Pfam" id="PF01280">
    <property type="entry name" value="Ribosomal_L19e"/>
    <property type="match status" value="1"/>
</dbReference>
<dbReference type="InterPro" id="IPR057260">
    <property type="entry name" value="Ribosomal_L19e_C"/>
</dbReference>
<dbReference type="GO" id="GO:0070180">
    <property type="term" value="F:large ribosomal subunit rRNA binding"/>
    <property type="evidence" value="ECO:0007669"/>
    <property type="project" value="UniProtKB-UniRule"/>
</dbReference>
<feature type="compositionally biased region" description="Basic residues" evidence="5">
    <location>
        <begin position="55"/>
        <end position="83"/>
    </location>
</feature>
<dbReference type="PANTHER" id="PTHR10722">
    <property type="entry name" value="60S RIBOSOMAL PROTEIN L19"/>
    <property type="match status" value="1"/>
</dbReference>
<dbReference type="Pfam" id="PF25476">
    <property type="entry name" value="Ribosomal_L19e_C"/>
    <property type="match status" value="1"/>
</dbReference>
<dbReference type="InterPro" id="IPR035970">
    <property type="entry name" value="60S_ribosomal_eL19_sf"/>
</dbReference>
<dbReference type="GO" id="GO:0022625">
    <property type="term" value="C:cytosolic large ribosomal subunit"/>
    <property type="evidence" value="ECO:0007669"/>
    <property type="project" value="InterPro"/>
</dbReference>
<comment type="subunit">
    <text evidence="4">Part of the 50S ribosomal subunit.</text>
</comment>
<reference evidence="7" key="1">
    <citation type="journal article" date="2014" name="Int. J. Syst. Evol. Microbiol.">
        <title>Complete genome sequence of Corynebacterium casei LMG S-19264T (=DSM 44701T), isolated from a smear-ripened cheese.</title>
        <authorList>
            <consortium name="US DOE Joint Genome Institute (JGI-PGF)"/>
            <person name="Walter F."/>
            <person name="Albersmeier A."/>
            <person name="Kalinowski J."/>
            <person name="Ruckert C."/>
        </authorList>
    </citation>
    <scope>NUCLEOTIDE SEQUENCE</scope>
    <source>
        <strain evidence="7">JCM 10088</strain>
    </source>
</reference>
<evidence type="ECO:0000256" key="4">
    <source>
        <dbReference type="HAMAP-Rule" id="MF_01475"/>
    </source>
</evidence>
<organism evidence="7 8">
    <name type="scientific">Thermocladium modestius</name>
    <dbReference type="NCBI Taxonomy" id="62609"/>
    <lineage>
        <taxon>Archaea</taxon>
        <taxon>Thermoproteota</taxon>
        <taxon>Thermoprotei</taxon>
        <taxon>Thermoproteales</taxon>
        <taxon>Thermoproteaceae</taxon>
        <taxon>Thermocladium</taxon>
    </lineage>
</organism>
<comment type="caution">
    <text evidence="7">The sequence shown here is derived from an EMBL/GenBank/DDBJ whole genome shotgun (WGS) entry which is preliminary data.</text>
</comment>
<dbReference type="GO" id="GO:0003735">
    <property type="term" value="F:structural constituent of ribosome"/>
    <property type="evidence" value="ECO:0007669"/>
    <property type="project" value="InterPro"/>
</dbReference>
<dbReference type="Gene3D" id="1.10.1650.10">
    <property type="match status" value="1"/>
</dbReference>
<dbReference type="InterPro" id="IPR039547">
    <property type="entry name" value="Ribosomal_eL19"/>
</dbReference>
<keyword evidence="8" id="KW-1185">Reference proteome</keyword>
<feature type="domain" description="Large ribosomal subunit protein eL19" evidence="6">
    <location>
        <begin position="1"/>
        <end position="144"/>
    </location>
</feature>
<evidence type="ECO:0000256" key="3">
    <source>
        <dbReference type="ARBA" id="ARBA00023274"/>
    </source>
</evidence>
<evidence type="ECO:0000313" key="7">
    <source>
        <dbReference type="EMBL" id="GGP21967.1"/>
    </source>
</evidence>
<dbReference type="InterPro" id="IPR015972">
    <property type="entry name" value="Ribosomal_eL19_dom1"/>
</dbReference>
<dbReference type="GO" id="GO:0006412">
    <property type="term" value="P:translation"/>
    <property type="evidence" value="ECO:0007669"/>
    <property type="project" value="UniProtKB-UniRule"/>
</dbReference>
<sequence>MVSQAKKLISRALGEASSRIKVSPEAADRLAEVATRSDARSLLKEGVVTVEPKRGNSRGRWRLLHEKKRNGRRRGQGKRRGPKSARMNERRQWINRVRNMRRFLNYLKHKGTIDSKTWRRLYLMVKGGYFESLSSLRAYMIQNHIIEGGR</sequence>
<dbReference type="InterPro" id="IPR057259">
    <property type="entry name" value="Ribosomal_L19e"/>
</dbReference>
<dbReference type="SMART" id="SM01416">
    <property type="entry name" value="Ribosomal_L19e"/>
    <property type="match status" value="1"/>
</dbReference>
<accession>A0A830GVC9</accession>
<keyword evidence="4" id="KW-0694">RNA-binding</keyword>
<dbReference type="HAMAP" id="MF_01475">
    <property type="entry name" value="Ribosomal_eL19"/>
    <property type="match status" value="1"/>
</dbReference>
<name>A0A830GVC9_9CREN</name>
<feature type="region of interest" description="Disordered" evidence="5">
    <location>
        <begin position="53"/>
        <end position="87"/>
    </location>
</feature>
<reference evidence="7" key="2">
    <citation type="submission" date="2020-09" db="EMBL/GenBank/DDBJ databases">
        <authorList>
            <person name="Sun Q."/>
            <person name="Ohkuma M."/>
        </authorList>
    </citation>
    <scope>NUCLEOTIDE SEQUENCE</scope>
    <source>
        <strain evidence="7">JCM 10088</strain>
    </source>
</reference>
<comment type="function">
    <text evidence="4">Binds to the 23S rRNA.</text>
</comment>
<dbReference type="EMBL" id="BMNL01000003">
    <property type="protein sequence ID" value="GGP21967.1"/>
    <property type="molecule type" value="Genomic_DNA"/>
</dbReference>
<evidence type="ECO:0000256" key="1">
    <source>
        <dbReference type="ARBA" id="ARBA00011082"/>
    </source>
</evidence>
<keyword evidence="4" id="KW-0699">rRNA-binding</keyword>
<dbReference type="RefSeq" id="WP_188596859.1">
    <property type="nucleotide sequence ID" value="NZ_BMNL01000003.1"/>
</dbReference>
<dbReference type="AlphaFoldDB" id="A0A830GVC9"/>
<proteinExistence type="inferred from homology"/>
<protein>
    <recommendedName>
        <fullName evidence="4">Large ribosomal subunit protein eL19</fullName>
    </recommendedName>
</protein>
<dbReference type="Proteomes" id="UP000610960">
    <property type="component" value="Unassembled WGS sequence"/>
</dbReference>
<evidence type="ECO:0000256" key="2">
    <source>
        <dbReference type="ARBA" id="ARBA00022980"/>
    </source>
</evidence>
<dbReference type="InterPro" id="IPR000196">
    <property type="entry name" value="Ribosomal_eL19_dom"/>
</dbReference>
<evidence type="ECO:0000259" key="6">
    <source>
        <dbReference type="SMART" id="SM01416"/>
    </source>
</evidence>
<dbReference type="OrthoDB" id="11624at2157"/>
<gene>
    <name evidence="4 7" type="primary">rpl19e</name>
    <name evidence="7" type="ORF">GCM10007981_16010</name>
</gene>
<dbReference type="NCBIfam" id="NF006343">
    <property type="entry name" value="PRK08570.1"/>
    <property type="match status" value="1"/>
</dbReference>
<dbReference type="Gene3D" id="1.10.1200.240">
    <property type="match status" value="1"/>
</dbReference>
<keyword evidence="3 4" id="KW-0687">Ribonucleoprotein</keyword>
<keyword evidence="2 4" id="KW-0689">Ribosomal protein</keyword>
<dbReference type="SUPFAM" id="SSF48140">
    <property type="entry name" value="Ribosomal protein L19 (L19e)"/>
    <property type="match status" value="1"/>
</dbReference>
<evidence type="ECO:0000256" key="5">
    <source>
        <dbReference type="SAM" id="MobiDB-lite"/>
    </source>
</evidence>
<comment type="similarity">
    <text evidence="1 4">Belongs to the eukaryotic ribosomal protein eL19 family.</text>
</comment>